<dbReference type="Pfam" id="PF02775">
    <property type="entry name" value="TPP_enzyme_C"/>
    <property type="match status" value="1"/>
</dbReference>
<evidence type="ECO:0000256" key="5">
    <source>
        <dbReference type="ARBA" id="ARBA00023052"/>
    </source>
</evidence>
<keyword evidence="11" id="KW-1185">Reference proteome</keyword>
<dbReference type="GO" id="GO:0009097">
    <property type="term" value="P:isoleucine biosynthetic process"/>
    <property type="evidence" value="ECO:0007669"/>
    <property type="project" value="TreeGrafter"/>
</dbReference>
<dbReference type="EMBL" id="FNCS01000022">
    <property type="protein sequence ID" value="SDH11544.1"/>
    <property type="molecule type" value="Genomic_DNA"/>
</dbReference>
<proteinExistence type="inferred from homology"/>
<dbReference type="GO" id="GO:0050660">
    <property type="term" value="F:flavin adenine dinucleotide binding"/>
    <property type="evidence" value="ECO:0007669"/>
    <property type="project" value="TreeGrafter"/>
</dbReference>
<protein>
    <submittedName>
        <fullName evidence="10">Acetolactate synthase-1/2/3 large subunit</fullName>
    </submittedName>
</protein>
<evidence type="ECO:0000313" key="10">
    <source>
        <dbReference type="EMBL" id="SDH11544.1"/>
    </source>
</evidence>
<comment type="similarity">
    <text evidence="3 6">Belongs to the TPP enzyme family.</text>
</comment>
<dbReference type="Gene3D" id="3.40.50.1220">
    <property type="entry name" value="TPP-binding domain"/>
    <property type="match status" value="1"/>
</dbReference>
<dbReference type="Pfam" id="PF02776">
    <property type="entry name" value="TPP_enzyme_N"/>
    <property type="match status" value="1"/>
</dbReference>
<evidence type="ECO:0000259" key="7">
    <source>
        <dbReference type="Pfam" id="PF00205"/>
    </source>
</evidence>
<evidence type="ECO:0000259" key="8">
    <source>
        <dbReference type="Pfam" id="PF02775"/>
    </source>
</evidence>
<feature type="domain" description="Thiamine pyrophosphate enzyme TPP-binding" evidence="8">
    <location>
        <begin position="404"/>
        <end position="550"/>
    </location>
</feature>
<dbReference type="CDD" id="cd07035">
    <property type="entry name" value="TPP_PYR_POX_like"/>
    <property type="match status" value="1"/>
</dbReference>
<dbReference type="SUPFAM" id="SSF52467">
    <property type="entry name" value="DHS-like NAD/FAD-binding domain"/>
    <property type="match status" value="1"/>
</dbReference>
<evidence type="ECO:0000256" key="4">
    <source>
        <dbReference type="ARBA" id="ARBA00022723"/>
    </source>
</evidence>
<feature type="domain" description="Thiamine pyrophosphate enzyme N-terminal TPP-binding" evidence="9">
    <location>
        <begin position="14"/>
        <end position="128"/>
    </location>
</feature>
<keyword evidence="5 6" id="KW-0786">Thiamine pyrophosphate</keyword>
<dbReference type="InterPro" id="IPR029035">
    <property type="entry name" value="DHS-like_NAD/FAD-binding_dom"/>
</dbReference>
<organism evidence="10 11">
    <name type="scientific">Pelagibacterium luteolum</name>
    <dbReference type="NCBI Taxonomy" id="440168"/>
    <lineage>
        <taxon>Bacteria</taxon>
        <taxon>Pseudomonadati</taxon>
        <taxon>Pseudomonadota</taxon>
        <taxon>Alphaproteobacteria</taxon>
        <taxon>Hyphomicrobiales</taxon>
        <taxon>Devosiaceae</taxon>
        <taxon>Pelagibacterium</taxon>
    </lineage>
</organism>
<dbReference type="GO" id="GO:0009099">
    <property type="term" value="P:L-valine biosynthetic process"/>
    <property type="evidence" value="ECO:0007669"/>
    <property type="project" value="TreeGrafter"/>
</dbReference>
<dbReference type="InterPro" id="IPR012000">
    <property type="entry name" value="Thiamin_PyroP_enz_cen_dom"/>
</dbReference>
<comment type="cofactor">
    <cofactor evidence="2">
        <name>thiamine diphosphate</name>
        <dbReference type="ChEBI" id="CHEBI:58937"/>
    </cofactor>
</comment>
<dbReference type="GO" id="GO:0030976">
    <property type="term" value="F:thiamine pyrophosphate binding"/>
    <property type="evidence" value="ECO:0007669"/>
    <property type="project" value="InterPro"/>
</dbReference>
<sequence>MDAKLTTEAHNAQTGAQLLAGGLKALEISRVFALCGDQVNAIFNALSQVGIEVVGTRHETAAVHMADAWARATGEVGVAIVTGGPGHTNAVTGLAVAHGAGSPVIVISGQAPIDKRDRGGTQVLHQQQIVEPVTKFAREVTDVRLVPEMLYRAYMAAVSPTPGPVSLSFPVDVFNARASGYEASFEPHPRKSNFAKIRSVSHDLEGVRSLLSSAKAPVAIVGSGAHWDSGAEHMQSSLKSLGIPLFTVELARGLVPDDGEVCFGYADPRFNKTFRAVEHADLVLLVGTSFDFHTLFGKPPLFQSNAKIIQIVDDPLRSSVCRPSDVVICGNIGKILLELGDLVEDLRQPATEAWIASLRELHASSQSDWKDIAKGFAPSEGVHPLQICRSLARHFTSRTGMTVDVGDFVHWPRTYFPALQRGHLMDGSVMGTLGAALPQAIGMQLAFPGDPIVAFMGDGGFAQASWELSTAVENNLPIKLVVGNDSAWGVELRLQEAEFGESVQCLLPTHRLDRFAELVGAKGIHVESENDLDAAVDELMAAKVPCLLDVKIPRRCGRPMSDIAIPM</sequence>
<evidence type="ECO:0000256" key="2">
    <source>
        <dbReference type="ARBA" id="ARBA00001964"/>
    </source>
</evidence>
<dbReference type="InterPro" id="IPR011766">
    <property type="entry name" value="TPP_enzyme_TPP-bd"/>
</dbReference>
<dbReference type="InterPro" id="IPR029061">
    <property type="entry name" value="THDP-binding"/>
</dbReference>
<accession>A0A1G7ZS90</accession>
<comment type="cofactor">
    <cofactor evidence="1">
        <name>Mg(2+)</name>
        <dbReference type="ChEBI" id="CHEBI:18420"/>
    </cofactor>
</comment>
<dbReference type="PANTHER" id="PTHR18968">
    <property type="entry name" value="THIAMINE PYROPHOSPHATE ENZYMES"/>
    <property type="match status" value="1"/>
</dbReference>
<dbReference type="STRING" id="440168.SAMN04487974_12230"/>
<dbReference type="GO" id="GO:0003984">
    <property type="term" value="F:acetolactate synthase activity"/>
    <property type="evidence" value="ECO:0007669"/>
    <property type="project" value="TreeGrafter"/>
</dbReference>
<evidence type="ECO:0000256" key="1">
    <source>
        <dbReference type="ARBA" id="ARBA00001946"/>
    </source>
</evidence>
<name>A0A1G7ZS90_9HYPH</name>
<evidence type="ECO:0000259" key="9">
    <source>
        <dbReference type="Pfam" id="PF02776"/>
    </source>
</evidence>
<gene>
    <name evidence="10" type="ORF">SAMN04487974_12230</name>
</gene>
<evidence type="ECO:0000313" key="11">
    <source>
        <dbReference type="Proteomes" id="UP000199495"/>
    </source>
</evidence>
<feature type="domain" description="Thiamine pyrophosphate enzyme central" evidence="7">
    <location>
        <begin position="207"/>
        <end position="339"/>
    </location>
</feature>
<dbReference type="GO" id="GO:0005948">
    <property type="term" value="C:acetolactate synthase complex"/>
    <property type="evidence" value="ECO:0007669"/>
    <property type="project" value="TreeGrafter"/>
</dbReference>
<evidence type="ECO:0000256" key="3">
    <source>
        <dbReference type="ARBA" id="ARBA00007812"/>
    </source>
</evidence>
<dbReference type="InterPro" id="IPR045229">
    <property type="entry name" value="TPP_enz"/>
</dbReference>
<dbReference type="InterPro" id="IPR012001">
    <property type="entry name" value="Thiamin_PyroP_enz_TPP-bd_dom"/>
</dbReference>
<dbReference type="PANTHER" id="PTHR18968:SF166">
    <property type="entry name" value="2-HYDROXYACYL-COA LYASE 2"/>
    <property type="match status" value="1"/>
</dbReference>
<keyword evidence="4" id="KW-0479">Metal-binding</keyword>
<dbReference type="RefSeq" id="WP_090599320.1">
    <property type="nucleotide sequence ID" value="NZ_FNCS01000022.1"/>
</dbReference>
<evidence type="ECO:0000256" key="6">
    <source>
        <dbReference type="RuleBase" id="RU362132"/>
    </source>
</evidence>
<dbReference type="PROSITE" id="PS00187">
    <property type="entry name" value="TPP_ENZYMES"/>
    <property type="match status" value="1"/>
</dbReference>
<dbReference type="Pfam" id="PF00205">
    <property type="entry name" value="TPP_enzyme_M"/>
    <property type="match status" value="1"/>
</dbReference>
<dbReference type="AlphaFoldDB" id="A0A1G7ZS90"/>
<dbReference type="Proteomes" id="UP000199495">
    <property type="component" value="Unassembled WGS sequence"/>
</dbReference>
<dbReference type="InterPro" id="IPR000399">
    <property type="entry name" value="TPP-bd_CS"/>
</dbReference>
<dbReference type="FunFam" id="3.40.50.970:FF:000007">
    <property type="entry name" value="Acetolactate synthase"/>
    <property type="match status" value="1"/>
</dbReference>
<dbReference type="SUPFAM" id="SSF52518">
    <property type="entry name" value="Thiamin diphosphate-binding fold (THDP-binding)"/>
    <property type="match status" value="2"/>
</dbReference>
<dbReference type="OrthoDB" id="4494979at2"/>
<dbReference type="Gene3D" id="3.40.50.970">
    <property type="match status" value="2"/>
</dbReference>
<dbReference type="GO" id="GO:0000287">
    <property type="term" value="F:magnesium ion binding"/>
    <property type="evidence" value="ECO:0007669"/>
    <property type="project" value="InterPro"/>
</dbReference>
<reference evidence="10 11" key="1">
    <citation type="submission" date="2016-10" db="EMBL/GenBank/DDBJ databases">
        <authorList>
            <person name="de Groot N.N."/>
        </authorList>
    </citation>
    <scope>NUCLEOTIDE SEQUENCE [LARGE SCALE GENOMIC DNA]</scope>
    <source>
        <strain evidence="10 11">CGMCC 1.10267</strain>
    </source>
</reference>